<organism evidence="2 3">
    <name type="scientific">Pyrus ussuriensis x Pyrus communis</name>
    <dbReference type="NCBI Taxonomy" id="2448454"/>
    <lineage>
        <taxon>Eukaryota</taxon>
        <taxon>Viridiplantae</taxon>
        <taxon>Streptophyta</taxon>
        <taxon>Embryophyta</taxon>
        <taxon>Tracheophyta</taxon>
        <taxon>Spermatophyta</taxon>
        <taxon>Magnoliopsida</taxon>
        <taxon>eudicotyledons</taxon>
        <taxon>Gunneridae</taxon>
        <taxon>Pentapetalae</taxon>
        <taxon>rosids</taxon>
        <taxon>fabids</taxon>
        <taxon>Rosales</taxon>
        <taxon>Rosaceae</taxon>
        <taxon>Amygdaloideae</taxon>
        <taxon>Maleae</taxon>
        <taxon>Pyrus</taxon>
    </lineage>
</organism>
<dbReference type="InterPro" id="IPR015947">
    <property type="entry name" value="PUA-like_sf"/>
</dbReference>
<dbReference type="PANTHER" id="PTHR46732:SF5">
    <property type="entry name" value="ATP-DEPENDENT PROTEASE LA (LON) DOMAIN PROTEIN"/>
    <property type="match status" value="1"/>
</dbReference>
<reference evidence="2 3" key="3">
    <citation type="submission" date="2019-11" db="EMBL/GenBank/DDBJ databases">
        <title>A de novo genome assembly of a pear dwarfing rootstock.</title>
        <authorList>
            <person name="Wang F."/>
            <person name="Wang J."/>
            <person name="Li S."/>
            <person name="Zhang Y."/>
            <person name="Fang M."/>
            <person name="Ma L."/>
            <person name="Zhao Y."/>
            <person name="Jiang S."/>
        </authorList>
    </citation>
    <scope>NUCLEOTIDE SEQUENCE [LARGE SCALE GENOMIC DNA]</scope>
    <source>
        <strain evidence="2">S2</strain>
        <tissue evidence="2">Leaf</tissue>
    </source>
</reference>
<evidence type="ECO:0000256" key="1">
    <source>
        <dbReference type="SAM" id="Coils"/>
    </source>
</evidence>
<keyword evidence="3" id="KW-1185">Reference proteome</keyword>
<keyword evidence="1" id="KW-0175">Coiled coil</keyword>
<dbReference type="InterPro" id="IPR046336">
    <property type="entry name" value="Lon_prtase_N_sf"/>
</dbReference>
<reference evidence="3" key="2">
    <citation type="submission" date="2019-10" db="EMBL/GenBank/DDBJ databases">
        <title>A de novo genome assembly of a pear dwarfing rootstock.</title>
        <authorList>
            <person name="Wang F."/>
            <person name="Wang J."/>
            <person name="Li S."/>
            <person name="Zhang Y."/>
            <person name="Fang M."/>
            <person name="Ma L."/>
            <person name="Zhao Y."/>
            <person name="Jiang S."/>
        </authorList>
    </citation>
    <scope>NUCLEOTIDE SEQUENCE [LARGE SCALE GENOMIC DNA]</scope>
</reference>
<dbReference type="PANTHER" id="PTHR46732">
    <property type="entry name" value="ATP-DEPENDENT PROTEASE LA (LON) DOMAIN PROTEIN"/>
    <property type="match status" value="1"/>
</dbReference>
<dbReference type="OrthoDB" id="3919at2759"/>
<dbReference type="EMBL" id="SMOL01000231">
    <property type="protein sequence ID" value="KAB2622766.1"/>
    <property type="molecule type" value="Genomic_DNA"/>
</dbReference>
<comment type="caution">
    <text evidence="2">The sequence shown here is derived from an EMBL/GenBank/DDBJ whole genome shotgun (WGS) entry which is preliminary data.</text>
</comment>
<evidence type="ECO:0008006" key="4">
    <source>
        <dbReference type="Google" id="ProtNLM"/>
    </source>
</evidence>
<gene>
    <name evidence="2" type="ORF">D8674_024948</name>
</gene>
<sequence>MKKLKRCRHLAPQNATSLVELELPLLPFPLNEVLNPSESKALHLYEARYLALLEESLTWKKLFVNFVLDPVIIDNSSGEASFAARNGCLVFIENVERLEVGALVSIRGIGRVKVVKFVQWIIKSILENDLFYPTRERQLESELVTLKGSNVPASTFLQLETARQEIVDLKTSLDAIQVKYESAEKEIGCYIPHIQDLEHAVSELRSATYAKDEELIAAYNQVIHFKKVVDRLEPQVLELQGALKINESLMKEVDEL</sequence>
<proteinExistence type="predicted"/>
<protein>
    <recommendedName>
        <fullName evidence="4">Lon N-terminal domain-containing protein</fullName>
    </recommendedName>
</protein>
<dbReference type="Gene3D" id="2.30.130.40">
    <property type="entry name" value="LON domain-like"/>
    <property type="match status" value="1"/>
</dbReference>
<name>A0A5N5H4C0_9ROSA</name>
<dbReference type="SUPFAM" id="SSF88697">
    <property type="entry name" value="PUA domain-like"/>
    <property type="match status" value="1"/>
</dbReference>
<evidence type="ECO:0000313" key="3">
    <source>
        <dbReference type="Proteomes" id="UP000327157"/>
    </source>
</evidence>
<accession>A0A5N5H4C0</accession>
<dbReference type="Proteomes" id="UP000327157">
    <property type="component" value="Chromosome 4"/>
</dbReference>
<reference evidence="2 3" key="1">
    <citation type="submission" date="2019-09" db="EMBL/GenBank/DDBJ databases">
        <authorList>
            <person name="Ou C."/>
        </authorList>
    </citation>
    <scope>NUCLEOTIDE SEQUENCE [LARGE SCALE GENOMIC DNA]</scope>
    <source>
        <strain evidence="2">S2</strain>
        <tissue evidence="2">Leaf</tissue>
    </source>
</reference>
<evidence type="ECO:0000313" key="2">
    <source>
        <dbReference type="EMBL" id="KAB2622766.1"/>
    </source>
</evidence>
<dbReference type="AlphaFoldDB" id="A0A5N5H4C0"/>
<feature type="coiled-coil region" evidence="1">
    <location>
        <begin position="159"/>
        <end position="186"/>
    </location>
</feature>